<reference evidence="3 4" key="1">
    <citation type="journal article" date="2019" name="Nat. Ecol. Evol.">
        <title>Megaphylogeny resolves global patterns of mushroom evolution.</title>
        <authorList>
            <person name="Varga T."/>
            <person name="Krizsan K."/>
            <person name="Foldi C."/>
            <person name="Dima B."/>
            <person name="Sanchez-Garcia M."/>
            <person name="Sanchez-Ramirez S."/>
            <person name="Szollosi G.J."/>
            <person name="Szarkandi J.G."/>
            <person name="Papp V."/>
            <person name="Albert L."/>
            <person name="Andreopoulos W."/>
            <person name="Angelini C."/>
            <person name="Antonin V."/>
            <person name="Barry K.W."/>
            <person name="Bougher N.L."/>
            <person name="Buchanan P."/>
            <person name="Buyck B."/>
            <person name="Bense V."/>
            <person name="Catcheside P."/>
            <person name="Chovatia M."/>
            <person name="Cooper J."/>
            <person name="Damon W."/>
            <person name="Desjardin D."/>
            <person name="Finy P."/>
            <person name="Geml J."/>
            <person name="Haridas S."/>
            <person name="Hughes K."/>
            <person name="Justo A."/>
            <person name="Karasinski D."/>
            <person name="Kautmanova I."/>
            <person name="Kiss B."/>
            <person name="Kocsube S."/>
            <person name="Kotiranta H."/>
            <person name="LaButti K.M."/>
            <person name="Lechner B.E."/>
            <person name="Liimatainen K."/>
            <person name="Lipzen A."/>
            <person name="Lukacs Z."/>
            <person name="Mihaltcheva S."/>
            <person name="Morgado L.N."/>
            <person name="Niskanen T."/>
            <person name="Noordeloos M.E."/>
            <person name="Ohm R.A."/>
            <person name="Ortiz-Santana B."/>
            <person name="Ovrebo C."/>
            <person name="Racz N."/>
            <person name="Riley R."/>
            <person name="Savchenko A."/>
            <person name="Shiryaev A."/>
            <person name="Soop K."/>
            <person name="Spirin V."/>
            <person name="Szebenyi C."/>
            <person name="Tomsovsky M."/>
            <person name="Tulloss R.E."/>
            <person name="Uehling J."/>
            <person name="Grigoriev I.V."/>
            <person name="Vagvolgyi C."/>
            <person name="Papp T."/>
            <person name="Martin F.M."/>
            <person name="Miettinen O."/>
            <person name="Hibbett D.S."/>
            <person name="Nagy L.G."/>
        </authorList>
    </citation>
    <scope>NUCLEOTIDE SEQUENCE [LARGE SCALE GENOMIC DNA]</scope>
    <source>
        <strain evidence="3 4">CBS 166.37</strain>
    </source>
</reference>
<gene>
    <name evidence="3" type="ORF">BDQ12DRAFT_673141</name>
</gene>
<dbReference type="Proteomes" id="UP000308652">
    <property type="component" value="Unassembled WGS sequence"/>
</dbReference>
<protein>
    <recommendedName>
        <fullName evidence="5">BZIP domain-containing protein</fullName>
    </recommendedName>
</protein>
<dbReference type="Gene3D" id="1.20.5.170">
    <property type="match status" value="1"/>
</dbReference>
<feature type="coiled-coil region" evidence="1">
    <location>
        <begin position="31"/>
        <end position="58"/>
    </location>
</feature>
<proteinExistence type="predicted"/>
<evidence type="ECO:0000256" key="1">
    <source>
        <dbReference type="SAM" id="Coils"/>
    </source>
</evidence>
<feature type="region of interest" description="Disordered" evidence="2">
    <location>
        <begin position="202"/>
        <end position="239"/>
    </location>
</feature>
<dbReference type="AlphaFoldDB" id="A0A5C3MGP1"/>
<evidence type="ECO:0008006" key="5">
    <source>
        <dbReference type="Google" id="ProtNLM"/>
    </source>
</evidence>
<sequence>MTRGRKKDLSIPPTRALVQQRDYRARKAHYVTELEERCRQAEEDNVRLRQELADARAGLAVPAVLFSPQTAEASSELMRNLALASSSLARFQQLAFSEPHFAASRPLSQSATTAVTNLRPASFPSPAPSPPYSNPIAPSEPSHPYYGGRKRLYREDSPPPPHLSTRSDYSYHRHTSSSSRHTRSPSLGSECCGGIMDCRDLVEREGSEESDEDSTSRTRFSGLRSTSEGYSSTTLRPCT</sequence>
<feature type="compositionally biased region" description="Pro residues" evidence="2">
    <location>
        <begin position="123"/>
        <end position="133"/>
    </location>
</feature>
<evidence type="ECO:0000313" key="4">
    <source>
        <dbReference type="Proteomes" id="UP000308652"/>
    </source>
</evidence>
<name>A0A5C3MGP1_9AGAR</name>
<keyword evidence="1" id="KW-0175">Coiled coil</keyword>
<dbReference type="EMBL" id="ML213590">
    <property type="protein sequence ID" value="TFK44522.1"/>
    <property type="molecule type" value="Genomic_DNA"/>
</dbReference>
<dbReference type="OrthoDB" id="3365874at2759"/>
<accession>A0A5C3MGP1</accession>
<keyword evidence="4" id="KW-1185">Reference proteome</keyword>
<organism evidence="3 4">
    <name type="scientific">Crucibulum laeve</name>
    <dbReference type="NCBI Taxonomy" id="68775"/>
    <lineage>
        <taxon>Eukaryota</taxon>
        <taxon>Fungi</taxon>
        <taxon>Dikarya</taxon>
        <taxon>Basidiomycota</taxon>
        <taxon>Agaricomycotina</taxon>
        <taxon>Agaricomycetes</taxon>
        <taxon>Agaricomycetidae</taxon>
        <taxon>Agaricales</taxon>
        <taxon>Agaricineae</taxon>
        <taxon>Nidulariaceae</taxon>
        <taxon>Crucibulum</taxon>
    </lineage>
</organism>
<evidence type="ECO:0000256" key="2">
    <source>
        <dbReference type="SAM" id="MobiDB-lite"/>
    </source>
</evidence>
<evidence type="ECO:0000313" key="3">
    <source>
        <dbReference type="EMBL" id="TFK44522.1"/>
    </source>
</evidence>
<feature type="compositionally biased region" description="Basic residues" evidence="2">
    <location>
        <begin position="172"/>
        <end position="183"/>
    </location>
</feature>
<feature type="region of interest" description="Disordered" evidence="2">
    <location>
        <begin position="118"/>
        <end position="189"/>
    </location>
</feature>
<feature type="compositionally biased region" description="Polar residues" evidence="2">
    <location>
        <begin position="223"/>
        <end position="239"/>
    </location>
</feature>
<dbReference type="CDD" id="cd14688">
    <property type="entry name" value="bZIP_YAP"/>
    <property type="match status" value="1"/>
</dbReference>